<feature type="coiled-coil region" evidence="1">
    <location>
        <begin position="26"/>
        <end position="64"/>
    </location>
</feature>
<protein>
    <submittedName>
        <fullName evidence="3">Uncharacterized protein</fullName>
    </submittedName>
</protein>
<keyword evidence="2" id="KW-0812">Transmembrane</keyword>
<gene>
    <name evidence="3" type="ORF">UU65_C0001G0215</name>
</gene>
<keyword evidence="2" id="KW-1133">Transmembrane helix</keyword>
<proteinExistence type="predicted"/>
<sequence length="70" mass="8343">MKDNQKRFFITSLLILVVIVASYFALKNATENQEKERQDREQFIEKMKKDIEKENREKAESSNLHSLKVL</sequence>
<evidence type="ECO:0000256" key="1">
    <source>
        <dbReference type="SAM" id="Coils"/>
    </source>
</evidence>
<accession>A0A0G0WA12</accession>
<feature type="transmembrane region" description="Helical" evidence="2">
    <location>
        <begin position="7"/>
        <end position="26"/>
    </location>
</feature>
<dbReference type="EMBL" id="LCBL01000001">
    <property type="protein sequence ID" value="KKS09810.1"/>
    <property type="molecule type" value="Genomic_DNA"/>
</dbReference>
<evidence type="ECO:0000313" key="3">
    <source>
        <dbReference type="EMBL" id="KKS09810.1"/>
    </source>
</evidence>
<reference evidence="3 4" key="1">
    <citation type="journal article" date="2015" name="Nature">
        <title>rRNA introns, odd ribosomes, and small enigmatic genomes across a large radiation of phyla.</title>
        <authorList>
            <person name="Brown C.T."/>
            <person name="Hug L.A."/>
            <person name="Thomas B.C."/>
            <person name="Sharon I."/>
            <person name="Castelle C.J."/>
            <person name="Singh A."/>
            <person name="Wilkins M.J."/>
            <person name="Williams K.H."/>
            <person name="Banfield J.F."/>
        </authorList>
    </citation>
    <scope>NUCLEOTIDE SEQUENCE [LARGE SCALE GENOMIC DNA]</scope>
</reference>
<keyword evidence="2" id="KW-0472">Membrane</keyword>
<evidence type="ECO:0000313" key="4">
    <source>
        <dbReference type="Proteomes" id="UP000033869"/>
    </source>
</evidence>
<comment type="caution">
    <text evidence="3">The sequence shown here is derived from an EMBL/GenBank/DDBJ whole genome shotgun (WGS) entry which is preliminary data.</text>
</comment>
<name>A0A0G0WA12_UNCC2</name>
<keyword evidence="1" id="KW-0175">Coiled coil</keyword>
<evidence type="ECO:0000256" key="2">
    <source>
        <dbReference type="SAM" id="Phobius"/>
    </source>
</evidence>
<organism evidence="3 4">
    <name type="scientific">candidate division CPR2 bacterium GW2011_GWC1_41_48</name>
    <dbReference type="NCBI Taxonomy" id="1618344"/>
    <lineage>
        <taxon>Bacteria</taxon>
        <taxon>Bacteria division CPR2</taxon>
    </lineage>
</organism>
<dbReference type="AlphaFoldDB" id="A0A0G0WA12"/>
<dbReference type="Proteomes" id="UP000033869">
    <property type="component" value="Unassembled WGS sequence"/>
</dbReference>